<gene>
    <name evidence="3" type="ORF">Tci_870800</name>
</gene>
<dbReference type="InterPro" id="IPR042197">
    <property type="entry name" value="Apaf_helical"/>
</dbReference>
<feature type="non-terminal residue" evidence="3">
    <location>
        <position position="1"/>
    </location>
</feature>
<proteinExistence type="predicted"/>
<evidence type="ECO:0000256" key="2">
    <source>
        <dbReference type="ARBA" id="ARBA00022821"/>
    </source>
</evidence>
<comment type="caution">
    <text evidence="3">The sequence shown here is derived from an EMBL/GenBank/DDBJ whole genome shotgun (WGS) entry which is preliminary data.</text>
</comment>
<keyword evidence="1" id="KW-0433">Leucine-rich repeat</keyword>
<dbReference type="GO" id="GO:0006952">
    <property type="term" value="P:defense response"/>
    <property type="evidence" value="ECO:0007669"/>
    <property type="project" value="UniProtKB-KW"/>
</dbReference>
<organism evidence="3">
    <name type="scientific">Tanacetum cinerariifolium</name>
    <name type="common">Dalmatian daisy</name>
    <name type="synonym">Chrysanthemum cinerariifolium</name>
    <dbReference type="NCBI Taxonomy" id="118510"/>
    <lineage>
        <taxon>Eukaryota</taxon>
        <taxon>Viridiplantae</taxon>
        <taxon>Streptophyta</taxon>
        <taxon>Embryophyta</taxon>
        <taxon>Tracheophyta</taxon>
        <taxon>Spermatophyta</taxon>
        <taxon>Magnoliopsida</taxon>
        <taxon>eudicotyledons</taxon>
        <taxon>Gunneridae</taxon>
        <taxon>Pentapetalae</taxon>
        <taxon>asterids</taxon>
        <taxon>campanulids</taxon>
        <taxon>Asterales</taxon>
        <taxon>Asteraceae</taxon>
        <taxon>Asteroideae</taxon>
        <taxon>Anthemideae</taxon>
        <taxon>Anthemidinae</taxon>
        <taxon>Tanacetum</taxon>
    </lineage>
</organism>
<name>A0A699SMJ4_TANCI</name>
<dbReference type="AlphaFoldDB" id="A0A699SMJ4"/>
<dbReference type="PANTHER" id="PTHR36766:SF59">
    <property type="entry name" value="DISEASE RESISTANCE PROTEIN RGA2-LIKE"/>
    <property type="match status" value="1"/>
</dbReference>
<dbReference type="GO" id="GO:0043531">
    <property type="term" value="F:ADP binding"/>
    <property type="evidence" value="ECO:0007669"/>
    <property type="project" value="InterPro"/>
</dbReference>
<protein>
    <submittedName>
        <fullName evidence="3">Putative disease resistance protein RGA1</fullName>
    </submittedName>
</protein>
<dbReference type="PANTHER" id="PTHR36766">
    <property type="entry name" value="PLANT BROAD-SPECTRUM MILDEW RESISTANCE PROTEIN RPW8"/>
    <property type="match status" value="1"/>
</dbReference>
<dbReference type="EMBL" id="BKCJ011174441">
    <property type="protein sequence ID" value="GFC98830.1"/>
    <property type="molecule type" value="Genomic_DNA"/>
</dbReference>
<reference evidence="3" key="1">
    <citation type="journal article" date="2019" name="Sci. Rep.">
        <title>Draft genome of Tanacetum cinerariifolium, the natural source of mosquito coil.</title>
        <authorList>
            <person name="Yamashiro T."/>
            <person name="Shiraishi A."/>
            <person name="Satake H."/>
            <person name="Nakayama K."/>
        </authorList>
    </citation>
    <scope>NUCLEOTIDE SEQUENCE</scope>
</reference>
<dbReference type="Gene3D" id="1.10.8.430">
    <property type="entry name" value="Helical domain of apoptotic protease-activating factors"/>
    <property type="match status" value="1"/>
</dbReference>
<accession>A0A699SMJ4</accession>
<evidence type="ECO:0000313" key="3">
    <source>
        <dbReference type="EMBL" id="GFC98830.1"/>
    </source>
</evidence>
<dbReference type="InterPro" id="IPR027417">
    <property type="entry name" value="P-loop_NTPase"/>
</dbReference>
<evidence type="ECO:0000256" key="1">
    <source>
        <dbReference type="ARBA" id="ARBA00022614"/>
    </source>
</evidence>
<sequence>AGHGGNAVSDQRATGSFVVESEVFGREKDKERIRELLLNVGAEERRGNLPAVSIVGIGGMGKTTLAQLARAFRQGDQTKYLNLMEIGRRILRKCGGVPLAVKTLGSAMRFKKKEEEWLVVQNNHLWNLDGEGDTYMDRTGVNSIIRGNRARGHWG</sequence>
<dbReference type="SUPFAM" id="SSF52540">
    <property type="entry name" value="P-loop containing nucleoside triphosphate hydrolases"/>
    <property type="match status" value="2"/>
</dbReference>
<keyword evidence="2" id="KW-0611">Plant defense</keyword>